<sequence length="76" mass="8322">MICFLNSSSRIRIDPVYRRRGNADFAEASCSTAIPAPYSHSLAGSPEWGSELEFQYPSTPAGQVFSDSGTEFSLRT</sequence>
<name>A0A382TGV9_9ZZZZ</name>
<accession>A0A382TGV9</accession>
<proteinExistence type="predicted"/>
<dbReference type="EMBL" id="UINC01136092">
    <property type="protein sequence ID" value="SVD20638.1"/>
    <property type="molecule type" value="Genomic_DNA"/>
</dbReference>
<gene>
    <name evidence="1" type="ORF">METZ01_LOCUS373492</name>
</gene>
<evidence type="ECO:0000313" key="1">
    <source>
        <dbReference type="EMBL" id="SVD20638.1"/>
    </source>
</evidence>
<dbReference type="AlphaFoldDB" id="A0A382TGV9"/>
<protein>
    <submittedName>
        <fullName evidence="1">Uncharacterized protein</fullName>
    </submittedName>
</protein>
<reference evidence="1" key="1">
    <citation type="submission" date="2018-05" db="EMBL/GenBank/DDBJ databases">
        <authorList>
            <person name="Lanie J.A."/>
            <person name="Ng W.-L."/>
            <person name="Kazmierczak K.M."/>
            <person name="Andrzejewski T.M."/>
            <person name="Davidsen T.M."/>
            <person name="Wayne K.J."/>
            <person name="Tettelin H."/>
            <person name="Glass J.I."/>
            <person name="Rusch D."/>
            <person name="Podicherti R."/>
            <person name="Tsui H.-C.T."/>
            <person name="Winkler M.E."/>
        </authorList>
    </citation>
    <scope>NUCLEOTIDE SEQUENCE</scope>
</reference>
<organism evidence="1">
    <name type="scientific">marine metagenome</name>
    <dbReference type="NCBI Taxonomy" id="408172"/>
    <lineage>
        <taxon>unclassified sequences</taxon>
        <taxon>metagenomes</taxon>
        <taxon>ecological metagenomes</taxon>
    </lineage>
</organism>